<sequence>MRRRNPNAHARTMTQKRYRIEDSLGIPAAPQPGPGSIASNERLEEIFSAIQDLRRVTQMSASETIESCRRELHEALAMRTELDVMKEAITRTKSELATLHRTENTGKGMRRAADELDAVVDSTERATTQLLGAIEEIESHAGMLNAATLPPGLKQHVDVILERVITAYEACNFQDLTGQRITKIVGVMKFIEEHLDRLIATWSELDSFKELITVMPVPTSLDDESSLLNGPKLDHDPGHVDQSDIDSLFD</sequence>
<protein>
    <submittedName>
        <fullName evidence="2">Chemotaxis phosphatase, CheZ</fullName>
    </submittedName>
</protein>
<dbReference type="AlphaFoldDB" id="A0A089QGK4"/>
<proteinExistence type="predicted"/>
<keyword evidence="3" id="KW-1185">Reference proteome</keyword>
<dbReference type="Proteomes" id="UP000029492">
    <property type="component" value="Chromosome"/>
</dbReference>
<dbReference type="KEGG" id="mor:MOC_5979"/>
<dbReference type="STRING" id="693986.MOC_5979"/>
<accession>A0A089QGK4</accession>
<dbReference type="GO" id="GO:0003824">
    <property type="term" value="F:catalytic activity"/>
    <property type="evidence" value="ECO:0007669"/>
    <property type="project" value="InterPro"/>
</dbReference>
<name>A0A089QGK4_9HYPH</name>
<dbReference type="Pfam" id="PF04344">
    <property type="entry name" value="CheZ"/>
    <property type="match status" value="1"/>
</dbReference>
<feature type="region of interest" description="Disordered" evidence="1">
    <location>
        <begin position="223"/>
        <end position="250"/>
    </location>
</feature>
<dbReference type="GO" id="GO:0050920">
    <property type="term" value="P:regulation of chemotaxis"/>
    <property type="evidence" value="ECO:0007669"/>
    <property type="project" value="InterPro"/>
</dbReference>
<evidence type="ECO:0000256" key="1">
    <source>
        <dbReference type="SAM" id="MobiDB-lite"/>
    </source>
</evidence>
<organism evidence="2 3">
    <name type="scientific">Methylobacterium oryzae CBMB20</name>
    <dbReference type="NCBI Taxonomy" id="693986"/>
    <lineage>
        <taxon>Bacteria</taxon>
        <taxon>Pseudomonadati</taxon>
        <taxon>Pseudomonadota</taxon>
        <taxon>Alphaproteobacteria</taxon>
        <taxon>Hyphomicrobiales</taxon>
        <taxon>Methylobacteriaceae</taxon>
        <taxon>Methylobacterium</taxon>
    </lineage>
</organism>
<feature type="compositionally biased region" description="Basic and acidic residues" evidence="1">
    <location>
        <begin position="232"/>
        <end position="242"/>
    </location>
</feature>
<dbReference type="EMBL" id="CP003811">
    <property type="protein sequence ID" value="AIQ93734.1"/>
    <property type="molecule type" value="Genomic_DNA"/>
</dbReference>
<dbReference type="GO" id="GO:0009288">
    <property type="term" value="C:bacterial-type flagellum"/>
    <property type="evidence" value="ECO:0007669"/>
    <property type="project" value="InterPro"/>
</dbReference>
<dbReference type="InterPro" id="IPR007439">
    <property type="entry name" value="Chemotax_Pase_CheZ"/>
</dbReference>
<dbReference type="Gene3D" id="1.10.287.500">
    <property type="entry name" value="Helix hairpin bin"/>
    <property type="match status" value="1"/>
</dbReference>
<evidence type="ECO:0000313" key="3">
    <source>
        <dbReference type="Proteomes" id="UP000029492"/>
    </source>
</evidence>
<gene>
    <name evidence="2" type="primary">cheZ</name>
    <name evidence="2" type="ORF">MOC_5979</name>
</gene>
<dbReference type="SUPFAM" id="SSF75708">
    <property type="entry name" value="Chemotaxis phosphatase CheZ"/>
    <property type="match status" value="1"/>
</dbReference>
<evidence type="ECO:0000313" key="2">
    <source>
        <dbReference type="EMBL" id="AIQ93734.1"/>
    </source>
</evidence>
<dbReference type="HOGENOM" id="CLU_053644_1_0_5"/>
<dbReference type="eggNOG" id="COG3143">
    <property type="taxonomic scope" value="Bacteria"/>
</dbReference>
<reference evidence="2 3" key="1">
    <citation type="journal article" date="2014" name="PLoS ONE">
        <title>Genome Information of Methylobacterium oryzae, a Plant-Probiotic Methylotroph in the Phyllosphere.</title>
        <authorList>
            <person name="Kwak M.J."/>
            <person name="Jeong H."/>
            <person name="Madhaiyan M."/>
            <person name="Lee Y."/>
            <person name="Sa T.M."/>
            <person name="Oh T.K."/>
            <person name="Kim J.F."/>
        </authorList>
    </citation>
    <scope>NUCLEOTIDE SEQUENCE [LARGE SCALE GENOMIC DNA]</scope>
    <source>
        <strain evidence="2 3">CBMB20</strain>
    </source>
</reference>